<dbReference type="InterPro" id="IPR029063">
    <property type="entry name" value="SAM-dependent_MTases_sf"/>
</dbReference>
<dbReference type="Proteomes" id="UP000179076">
    <property type="component" value="Unassembled WGS sequence"/>
</dbReference>
<dbReference type="EMBL" id="MFSP01000004">
    <property type="protein sequence ID" value="OGI70209.1"/>
    <property type="molecule type" value="Genomic_DNA"/>
</dbReference>
<gene>
    <name evidence="1" type="ORF">A2W18_05495</name>
</gene>
<dbReference type="Gene3D" id="3.40.50.150">
    <property type="entry name" value="Vaccinia Virus protein VP39"/>
    <property type="match status" value="1"/>
</dbReference>
<name>A0A1F6VKV7_9PROT</name>
<dbReference type="AlphaFoldDB" id="A0A1F6VKV7"/>
<comment type="caution">
    <text evidence="1">The sequence shown here is derived from an EMBL/GenBank/DDBJ whole genome shotgun (WGS) entry which is preliminary data.</text>
</comment>
<organism evidence="1 2">
    <name type="scientific">Candidatus Muproteobacteria bacterium RBG_16_60_9</name>
    <dbReference type="NCBI Taxonomy" id="1817755"/>
    <lineage>
        <taxon>Bacteria</taxon>
        <taxon>Pseudomonadati</taxon>
        <taxon>Pseudomonadota</taxon>
        <taxon>Candidatus Muproteobacteria</taxon>
    </lineage>
</organism>
<accession>A0A1F6VKV7</accession>
<proteinExistence type="predicted"/>
<reference evidence="1 2" key="1">
    <citation type="journal article" date="2016" name="Nat. Commun.">
        <title>Thousands of microbial genomes shed light on interconnected biogeochemical processes in an aquifer system.</title>
        <authorList>
            <person name="Anantharaman K."/>
            <person name="Brown C.T."/>
            <person name="Hug L.A."/>
            <person name="Sharon I."/>
            <person name="Castelle C.J."/>
            <person name="Probst A.J."/>
            <person name="Thomas B.C."/>
            <person name="Singh A."/>
            <person name="Wilkins M.J."/>
            <person name="Karaoz U."/>
            <person name="Brodie E.L."/>
            <person name="Williams K.H."/>
            <person name="Hubbard S.S."/>
            <person name="Banfield J.F."/>
        </authorList>
    </citation>
    <scope>NUCLEOTIDE SEQUENCE [LARGE SCALE GENOMIC DNA]</scope>
</reference>
<evidence type="ECO:0000313" key="2">
    <source>
        <dbReference type="Proteomes" id="UP000179076"/>
    </source>
</evidence>
<dbReference type="SUPFAM" id="SSF53335">
    <property type="entry name" value="S-adenosyl-L-methionine-dependent methyltransferases"/>
    <property type="match status" value="1"/>
</dbReference>
<protein>
    <submittedName>
        <fullName evidence="1">Spermidine synthase</fullName>
    </submittedName>
</protein>
<evidence type="ECO:0000313" key="1">
    <source>
        <dbReference type="EMBL" id="OGI70209.1"/>
    </source>
</evidence>
<sequence length="241" mass="26245">MTFEFEELDYQKTPLGEISLRRRAEPKLGGEILYEVKLDDEFLMSSLFTSAEIQLARLGLAALEGAGLDIVVGGLGLGYTAAAVLENPSVRSLIVVEVMEPVIDWHRRGLIPLGKKLVSDPRCIFVHADFFEVASSSGGGFDSAAPARLVHAVLLDIDHSPSHWLNPGNSAFYTTPALRSLADKLRPGGIFGLWSNDPPDTEFTRVLDTVFQSSESHIVTFPNPYSGGESSNTVYLAHKSK</sequence>